<feature type="non-terminal residue" evidence="4">
    <location>
        <position position="322"/>
    </location>
</feature>
<protein>
    <recommendedName>
        <fullName evidence="3">CCHC-type domain-containing protein</fullName>
    </recommendedName>
</protein>
<gene>
    <name evidence="4" type="ORF">g.5952</name>
</gene>
<evidence type="ECO:0000256" key="2">
    <source>
        <dbReference type="SAM" id="MobiDB-lite"/>
    </source>
</evidence>
<dbReference type="AlphaFoldDB" id="A0A1B6LIG5"/>
<dbReference type="SUPFAM" id="SSF57756">
    <property type="entry name" value="Retrovirus zinc finger-like domains"/>
    <property type="match status" value="1"/>
</dbReference>
<organism evidence="4">
    <name type="scientific">Graphocephala atropunctata</name>
    <dbReference type="NCBI Taxonomy" id="36148"/>
    <lineage>
        <taxon>Eukaryota</taxon>
        <taxon>Metazoa</taxon>
        <taxon>Ecdysozoa</taxon>
        <taxon>Arthropoda</taxon>
        <taxon>Hexapoda</taxon>
        <taxon>Insecta</taxon>
        <taxon>Pterygota</taxon>
        <taxon>Neoptera</taxon>
        <taxon>Paraneoptera</taxon>
        <taxon>Hemiptera</taxon>
        <taxon>Auchenorrhyncha</taxon>
        <taxon>Membracoidea</taxon>
        <taxon>Cicadellidae</taxon>
        <taxon>Cicadellinae</taxon>
        <taxon>Cicadellini</taxon>
        <taxon>Graphocephala</taxon>
    </lineage>
</organism>
<dbReference type="PROSITE" id="PS50158">
    <property type="entry name" value="ZF_CCHC"/>
    <property type="match status" value="1"/>
</dbReference>
<evidence type="ECO:0000256" key="1">
    <source>
        <dbReference type="PROSITE-ProRule" id="PRU00047"/>
    </source>
</evidence>
<dbReference type="InterPro" id="IPR001878">
    <property type="entry name" value="Znf_CCHC"/>
</dbReference>
<dbReference type="GO" id="GO:0003676">
    <property type="term" value="F:nucleic acid binding"/>
    <property type="evidence" value="ECO:0007669"/>
    <property type="project" value="InterPro"/>
</dbReference>
<dbReference type="GO" id="GO:0008270">
    <property type="term" value="F:zinc ion binding"/>
    <property type="evidence" value="ECO:0007669"/>
    <property type="project" value="UniProtKB-KW"/>
</dbReference>
<dbReference type="PANTHER" id="PTHR33223:SF6">
    <property type="entry name" value="CCHC-TYPE DOMAIN-CONTAINING PROTEIN"/>
    <property type="match status" value="1"/>
</dbReference>
<dbReference type="SMART" id="SM00343">
    <property type="entry name" value="ZnF_C2HC"/>
    <property type="match status" value="3"/>
</dbReference>
<feature type="domain" description="CCHC-type" evidence="3">
    <location>
        <begin position="209"/>
        <end position="224"/>
    </location>
</feature>
<dbReference type="EMBL" id="GEBQ01016527">
    <property type="protein sequence ID" value="JAT23450.1"/>
    <property type="molecule type" value="Transcribed_RNA"/>
</dbReference>
<keyword evidence="1" id="KW-0862">Zinc</keyword>
<feature type="compositionally biased region" description="Gly residues" evidence="2">
    <location>
        <begin position="283"/>
        <end position="295"/>
    </location>
</feature>
<keyword evidence="1" id="KW-0863">Zinc-finger</keyword>
<dbReference type="Gene3D" id="4.10.60.10">
    <property type="entry name" value="Zinc finger, CCHC-type"/>
    <property type="match status" value="2"/>
</dbReference>
<feature type="region of interest" description="Disordered" evidence="2">
    <location>
        <begin position="279"/>
        <end position="322"/>
    </location>
</feature>
<sequence length="322" mass="36452">MAQGEPPAPRPNFDLVSSISSFDGSRADYVIPFLDNIDGIGELSGWSEAQKLQVTKLKLTGSALQFVQSDEKCKNATSSAEMREALIERFGDCLPDHYYFEELANAKQSRSESIEQFADRIKILSNKTTRTTAHEEANKILRQEADRRAMEAFARGLSGEVGKQTRIKFPKSFREAVCTATAINNLERRPHHEDDRPRRVFGTTSTQTCYNCGKPGHRARECRSRRVLPETICNICKMTGHQDRDCRNRTEPPAFHCDNCKRPGHTANNCWGIRTQSSERGITRGGTSRGRGYQRGRGSPQQLKHQRGTQTRHWEPQRSVNL</sequence>
<dbReference type="Pfam" id="PF00098">
    <property type="entry name" value="zf-CCHC"/>
    <property type="match status" value="1"/>
</dbReference>
<proteinExistence type="predicted"/>
<evidence type="ECO:0000259" key="3">
    <source>
        <dbReference type="PROSITE" id="PS50158"/>
    </source>
</evidence>
<accession>A0A1B6LIG5</accession>
<keyword evidence="1" id="KW-0479">Metal-binding</keyword>
<feature type="compositionally biased region" description="Polar residues" evidence="2">
    <location>
        <begin position="300"/>
        <end position="311"/>
    </location>
</feature>
<reference evidence="4" key="1">
    <citation type="submission" date="2015-11" db="EMBL/GenBank/DDBJ databases">
        <title>De novo transcriptome assembly of four potential Pierce s Disease insect vectors from Arizona vineyards.</title>
        <authorList>
            <person name="Tassone E.E."/>
        </authorList>
    </citation>
    <scope>NUCLEOTIDE SEQUENCE</scope>
</reference>
<dbReference type="InterPro" id="IPR036875">
    <property type="entry name" value="Znf_CCHC_sf"/>
</dbReference>
<dbReference type="PANTHER" id="PTHR33223">
    <property type="entry name" value="CCHC-TYPE DOMAIN-CONTAINING PROTEIN"/>
    <property type="match status" value="1"/>
</dbReference>
<evidence type="ECO:0000313" key="4">
    <source>
        <dbReference type="EMBL" id="JAT23450.1"/>
    </source>
</evidence>
<name>A0A1B6LIG5_9HEMI</name>